<dbReference type="InterPro" id="IPR050194">
    <property type="entry name" value="Glycosyltransferase_grp1"/>
</dbReference>
<accession>A0A175A1Q0</accession>
<gene>
    <name evidence="2" type="ORF">ERS852502_02305</name>
</gene>
<reference evidence="2 3" key="1">
    <citation type="submission" date="2015-09" db="EMBL/GenBank/DDBJ databases">
        <authorList>
            <consortium name="Pathogen Informatics"/>
        </authorList>
    </citation>
    <scope>NUCLEOTIDE SEQUENCE [LARGE SCALE GENOMIC DNA]</scope>
    <source>
        <strain evidence="2 3">2789STDY5834889</strain>
    </source>
</reference>
<dbReference type="PANTHER" id="PTHR45947">
    <property type="entry name" value="SULFOQUINOVOSYL TRANSFERASE SQD2"/>
    <property type="match status" value="1"/>
</dbReference>
<proteinExistence type="predicted"/>
<dbReference type="AlphaFoldDB" id="A0A175A1Q0"/>
<dbReference type="InterPro" id="IPR001296">
    <property type="entry name" value="Glyco_trans_1"/>
</dbReference>
<dbReference type="OrthoDB" id="9804196at2"/>
<keyword evidence="2" id="KW-0328">Glycosyltransferase</keyword>
<dbReference type="Pfam" id="PF00534">
    <property type="entry name" value="Glycos_transf_1"/>
    <property type="match status" value="1"/>
</dbReference>
<name>A0A175A1Q0_9FIRM</name>
<dbReference type="SUPFAM" id="SSF53756">
    <property type="entry name" value="UDP-Glycosyltransferase/glycogen phosphorylase"/>
    <property type="match status" value="1"/>
</dbReference>
<keyword evidence="2" id="KW-0808">Transferase</keyword>
<evidence type="ECO:0000259" key="1">
    <source>
        <dbReference type="Pfam" id="PF00534"/>
    </source>
</evidence>
<feature type="domain" description="Glycosyl transferase family 1" evidence="1">
    <location>
        <begin position="188"/>
        <end position="307"/>
    </location>
</feature>
<dbReference type="Gene3D" id="3.40.50.2000">
    <property type="entry name" value="Glycogen Phosphorylase B"/>
    <property type="match status" value="2"/>
</dbReference>
<evidence type="ECO:0000313" key="2">
    <source>
        <dbReference type="EMBL" id="CUQ90939.1"/>
    </source>
</evidence>
<dbReference type="EMBL" id="CZBX01000011">
    <property type="protein sequence ID" value="CUQ90939.1"/>
    <property type="molecule type" value="Genomic_DNA"/>
</dbReference>
<dbReference type="Proteomes" id="UP000078383">
    <property type="component" value="Unassembled WGS sequence"/>
</dbReference>
<organism evidence="2 3">
    <name type="scientific">[Ruminococcus] torques</name>
    <dbReference type="NCBI Taxonomy" id="33039"/>
    <lineage>
        <taxon>Bacteria</taxon>
        <taxon>Bacillati</taxon>
        <taxon>Bacillota</taxon>
        <taxon>Clostridia</taxon>
        <taxon>Lachnospirales</taxon>
        <taxon>Lachnospiraceae</taxon>
        <taxon>Mediterraneibacter</taxon>
    </lineage>
</organism>
<dbReference type="PANTHER" id="PTHR45947:SF3">
    <property type="entry name" value="SULFOQUINOVOSYL TRANSFERASE SQD2"/>
    <property type="match status" value="1"/>
</dbReference>
<dbReference type="GO" id="GO:0016757">
    <property type="term" value="F:glycosyltransferase activity"/>
    <property type="evidence" value="ECO:0007669"/>
    <property type="project" value="UniProtKB-KW"/>
</dbReference>
<evidence type="ECO:0000313" key="3">
    <source>
        <dbReference type="Proteomes" id="UP000078383"/>
    </source>
</evidence>
<sequence length="366" mass="41928">MKKLLVGFIMDGKSGGIDKYLLNFLTKVSNEEVRIDFLTNEIDVELQTELKKFHSNLYAIANLKHPVSQYRQVCRIMKEGQYDAVYLNISTAIDCIAAIAAKHSGVERRMIHSHSSGNDCESALKRNLFNGIHKFCRLFLYRYGTEFYGCSVKAGEWLFPKKIVNSSKFCVIHNAVDREKYKYSVQKREEIRGSMGITDQFVIGHVGNFCYQKNHYFLLDVFEEVHKKDPNTVLLLAGDGVRFEKVRQIVAEKNLEDVVKLLGRRSDTDYLYQGMDAFLLPSNFEGLPIAGIEAQSAGLPCFMSDEITKESKITEACYFIPLKSGAKYWAEEILDNRIERQSAEFLDNAQQYDLANQDQELKSLIR</sequence>
<dbReference type="RefSeq" id="WP_055172995.1">
    <property type="nucleotide sequence ID" value="NZ_CZBX01000011.1"/>
</dbReference>
<protein>
    <submittedName>
        <fullName evidence="2">UDP-D-galactose:(Glucosyl)lipopolysaccharide-1%2 C6-D-galactosyltransferase</fullName>
    </submittedName>
</protein>